<sequence>MSDNPPKPVFDPTAWAADPVAYAKQLSNDGSLSSLQEELVAKGLSGYILPHGNEKKPTFTYVSIPKDSADAVWWEFDAAYASRGVIGWASTLSPPRPSASRRGPRVRTRLQGTQQVRNEGGATTRAGYHLTTAQHSIVASIGVILPVHNAEDRARSAGATHLLRGGTLQAGVTAVRACTITALLATRTDTMRWEQAT</sequence>
<evidence type="ECO:0000313" key="2">
    <source>
        <dbReference type="Proteomes" id="UP001396898"/>
    </source>
</evidence>
<proteinExistence type="predicted"/>
<protein>
    <submittedName>
        <fullName evidence="1">Uncharacterized protein</fullName>
    </submittedName>
</protein>
<dbReference type="Proteomes" id="UP001396898">
    <property type="component" value="Unassembled WGS sequence"/>
</dbReference>
<comment type="caution">
    <text evidence="1">The sequence shown here is derived from an EMBL/GenBank/DDBJ whole genome shotgun (WGS) entry which is preliminary data.</text>
</comment>
<name>A0ABR1SAW7_9PEZI</name>
<gene>
    <name evidence="1" type="ORF">PG991_006043</name>
</gene>
<dbReference type="EMBL" id="JAQQWI010000007">
    <property type="protein sequence ID" value="KAK8028987.1"/>
    <property type="molecule type" value="Genomic_DNA"/>
</dbReference>
<evidence type="ECO:0000313" key="1">
    <source>
        <dbReference type="EMBL" id="KAK8028987.1"/>
    </source>
</evidence>
<organism evidence="1 2">
    <name type="scientific">Apiospora marii</name>
    <dbReference type="NCBI Taxonomy" id="335849"/>
    <lineage>
        <taxon>Eukaryota</taxon>
        <taxon>Fungi</taxon>
        <taxon>Dikarya</taxon>
        <taxon>Ascomycota</taxon>
        <taxon>Pezizomycotina</taxon>
        <taxon>Sordariomycetes</taxon>
        <taxon>Xylariomycetidae</taxon>
        <taxon>Amphisphaeriales</taxon>
        <taxon>Apiosporaceae</taxon>
        <taxon>Apiospora</taxon>
    </lineage>
</organism>
<reference evidence="1 2" key="1">
    <citation type="submission" date="2023-01" db="EMBL/GenBank/DDBJ databases">
        <title>Analysis of 21 Apiospora genomes using comparative genomics revels a genus with tremendous synthesis potential of carbohydrate active enzymes and secondary metabolites.</title>
        <authorList>
            <person name="Sorensen T."/>
        </authorList>
    </citation>
    <scope>NUCLEOTIDE SEQUENCE [LARGE SCALE GENOMIC DNA]</scope>
    <source>
        <strain evidence="1 2">CBS 20057</strain>
    </source>
</reference>
<accession>A0ABR1SAW7</accession>
<keyword evidence="2" id="KW-1185">Reference proteome</keyword>